<evidence type="ECO:0000313" key="4">
    <source>
        <dbReference type="RefSeq" id="XP_060671528.1"/>
    </source>
</evidence>
<dbReference type="GO" id="GO:0006952">
    <property type="term" value="P:defense response"/>
    <property type="evidence" value="ECO:0007669"/>
    <property type="project" value="InterPro"/>
</dbReference>
<dbReference type="PANTHER" id="PTHR11017:SF553">
    <property type="entry name" value="ADP-RIBOSYL CYCLASE_CYCLIC ADP-RIBOSE HYDROLASE"/>
    <property type="match status" value="1"/>
</dbReference>
<dbReference type="Pfam" id="PF00931">
    <property type="entry name" value="NB-ARC"/>
    <property type="match status" value="1"/>
</dbReference>
<evidence type="ECO:0000313" key="3">
    <source>
        <dbReference type="RefSeq" id="XP_015900309.1"/>
    </source>
</evidence>
<dbReference type="InterPro" id="IPR002182">
    <property type="entry name" value="NB-ARC"/>
</dbReference>
<dbReference type="RefSeq" id="XP_060671528.1">
    <property type="nucleotide sequence ID" value="XM_060815545.1"/>
</dbReference>
<organism evidence="3">
    <name type="scientific">Ziziphus jujuba</name>
    <name type="common">Chinese jujube</name>
    <name type="synonym">Ziziphus sativa</name>
    <dbReference type="NCBI Taxonomy" id="326968"/>
    <lineage>
        <taxon>Eukaryota</taxon>
        <taxon>Viridiplantae</taxon>
        <taxon>Streptophyta</taxon>
        <taxon>Embryophyta</taxon>
        <taxon>Tracheophyta</taxon>
        <taxon>Spermatophyta</taxon>
        <taxon>Magnoliopsida</taxon>
        <taxon>eudicotyledons</taxon>
        <taxon>Gunneridae</taxon>
        <taxon>Pentapetalae</taxon>
        <taxon>rosids</taxon>
        <taxon>fabids</taxon>
        <taxon>Rosales</taxon>
        <taxon>Rhamnaceae</taxon>
        <taxon>Paliureae</taxon>
        <taxon>Ziziphus</taxon>
    </lineage>
</organism>
<dbReference type="Gene3D" id="3.40.50.300">
    <property type="entry name" value="P-loop containing nucleotide triphosphate hydrolases"/>
    <property type="match status" value="1"/>
</dbReference>
<sequence>MHSRMEKLKSYVYKSKSGAEFIGICGMGGIGKTEIARTFYALETSQFESISFLENVKGNDLKSLKEQLVSDTLRKECITYRGTIRNRLCRKKVLIVIDDVDRLDHLETLAGKRDWFGSGSRCHGCLSILRDALPQLAANFRYRSPYLQFSGFKKVCRVACHQQQKTSAATQLPLRKRAS</sequence>
<gene>
    <name evidence="3" type="primary">LOC107433540</name>
    <name evidence="4 5" type="synonym">LOC132803215</name>
</gene>
<proteinExistence type="predicted"/>
<dbReference type="PRINTS" id="PR00364">
    <property type="entry name" value="DISEASERSIST"/>
</dbReference>
<evidence type="ECO:0000313" key="2">
    <source>
        <dbReference type="Proteomes" id="UP001652623"/>
    </source>
</evidence>
<dbReference type="InterPro" id="IPR027417">
    <property type="entry name" value="P-loop_NTPase"/>
</dbReference>
<dbReference type="AlphaFoldDB" id="A0A6P4AWP3"/>
<feature type="domain" description="NB-ARC" evidence="1">
    <location>
        <begin position="4"/>
        <end position="108"/>
    </location>
</feature>
<dbReference type="RefSeq" id="XP_015900309.1">
    <property type="nucleotide sequence ID" value="XM_016044823.2"/>
</dbReference>
<reference evidence="3" key="1">
    <citation type="submission" date="2022-04" db="UniProtKB">
        <authorList>
            <consortium name="RefSeq"/>
        </authorList>
    </citation>
    <scope>IDENTIFICATION</scope>
    <source>
        <tissue evidence="3">In vitro plantlets</tissue>
        <tissue evidence="4 5">Seedling</tissue>
    </source>
</reference>
<dbReference type="InterPro" id="IPR044974">
    <property type="entry name" value="Disease_R_plants"/>
</dbReference>
<evidence type="ECO:0000313" key="5">
    <source>
        <dbReference type="RefSeq" id="XP_060671529.1"/>
    </source>
</evidence>
<dbReference type="SUPFAM" id="SSF52540">
    <property type="entry name" value="P-loop containing nucleoside triphosphate hydrolases"/>
    <property type="match status" value="1"/>
</dbReference>
<dbReference type="GO" id="GO:0043531">
    <property type="term" value="F:ADP binding"/>
    <property type="evidence" value="ECO:0007669"/>
    <property type="project" value="InterPro"/>
</dbReference>
<evidence type="ECO:0000259" key="1">
    <source>
        <dbReference type="Pfam" id="PF00931"/>
    </source>
</evidence>
<accession>A0A6P4AWP3</accession>
<dbReference type="PANTHER" id="PTHR11017">
    <property type="entry name" value="LEUCINE-RICH REPEAT-CONTAINING PROTEIN"/>
    <property type="match status" value="1"/>
</dbReference>
<dbReference type="Proteomes" id="UP001652623">
    <property type="component" value="Chromosome 3"/>
</dbReference>
<keyword evidence="2" id="KW-1185">Reference proteome</keyword>
<dbReference type="RefSeq" id="XP_060671529.1">
    <property type="nucleotide sequence ID" value="XM_060815546.1"/>
</dbReference>
<name>A0A6P4AWP3_ZIZJJ</name>
<protein>
    <submittedName>
        <fullName evidence="4 5">Disease resistance protein Roq1-like</fullName>
    </submittedName>
    <submittedName>
        <fullName evidence="3">TMV resistance protein N-like</fullName>
    </submittedName>
</protein>